<evidence type="ECO:0000313" key="1">
    <source>
        <dbReference type="EMBL" id="GBH21994.1"/>
    </source>
</evidence>
<comment type="caution">
    <text evidence="1">The sequence shown here is derived from an EMBL/GenBank/DDBJ whole genome shotgun (WGS) entry which is preliminary data.</text>
</comment>
<organism evidence="1">
    <name type="scientific">viral metagenome</name>
    <dbReference type="NCBI Taxonomy" id="1070528"/>
    <lineage>
        <taxon>unclassified sequences</taxon>
        <taxon>metagenomes</taxon>
        <taxon>organismal metagenomes</taxon>
    </lineage>
</organism>
<protein>
    <submittedName>
        <fullName evidence="1">Uncharacterized protein</fullName>
    </submittedName>
</protein>
<dbReference type="EMBL" id="BDQA01000512">
    <property type="protein sequence ID" value="GBH21994.1"/>
    <property type="molecule type" value="Genomic_RNA"/>
</dbReference>
<sequence length="75" mass="8210">MLEETGIRLGAAVSVPTVSGDGWLEVALATLVLTIAESIRLYTKRRFKSEDIDDDLADRIAERLRSSGDEGEESD</sequence>
<dbReference type="AlphaFoldDB" id="A0A2V0RA93"/>
<proteinExistence type="predicted"/>
<name>A0A2V0RA93_9ZZZZ</name>
<reference evidence="1" key="1">
    <citation type="submission" date="2017-04" db="EMBL/GenBank/DDBJ databases">
        <title>Unveiling RNA virosphere associated with marine microorganisms.</title>
        <authorList>
            <person name="Urayama S."/>
            <person name="Takaki Y."/>
            <person name="Nishi S."/>
            <person name="Yoshida Y."/>
            <person name="Deguchi S."/>
            <person name="Takai K."/>
            <person name="Nunoura T."/>
        </authorList>
    </citation>
    <scope>NUCLEOTIDE SEQUENCE</scope>
</reference>
<accession>A0A2V0RA93</accession>